<dbReference type="Proteomes" id="UP000250043">
    <property type="component" value="Unassembled WGS sequence"/>
</dbReference>
<accession>A0A8E2ARM0</accession>
<reference evidence="2 3" key="1">
    <citation type="submission" date="2016-07" db="EMBL/GenBank/DDBJ databases">
        <title>Draft genome of the white-rot fungus Obba rivulosa 3A-2.</title>
        <authorList>
            <consortium name="DOE Joint Genome Institute"/>
            <person name="Miettinen O."/>
            <person name="Riley R."/>
            <person name="Acob R."/>
            <person name="Barry K."/>
            <person name="Cullen D."/>
            <person name="De Vries R."/>
            <person name="Hainaut M."/>
            <person name="Hatakka A."/>
            <person name="Henrissat B."/>
            <person name="Hilden K."/>
            <person name="Kuo R."/>
            <person name="Labutti K."/>
            <person name="Lipzen A."/>
            <person name="Makela M.R."/>
            <person name="Sandor L."/>
            <person name="Spatafora J.W."/>
            <person name="Grigoriev I.V."/>
            <person name="Hibbett D.S."/>
        </authorList>
    </citation>
    <scope>NUCLEOTIDE SEQUENCE [LARGE SCALE GENOMIC DNA]</scope>
    <source>
        <strain evidence="2 3">3A-2</strain>
    </source>
</reference>
<dbReference type="EMBL" id="KV722421">
    <property type="protein sequence ID" value="OCH89703.1"/>
    <property type="molecule type" value="Genomic_DNA"/>
</dbReference>
<evidence type="ECO:0000313" key="2">
    <source>
        <dbReference type="EMBL" id="OCH89703.1"/>
    </source>
</evidence>
<evidence type="ECO:0000259" key="1">
    <source>
        <dbReference type="Pfam" id="PF20209"/>
    </source>
</evidence>
<proteinExistence type="predicted"/>
<keyword evidence="3" id="KW-1185">Reference proteome</keyword>
<protein>
    <recommendedName>
        <fullName evidence="1">DUF6570 domain-containing protein</fullName>
    </recommendedName>
</protein>
<dbReference type="OrthoDB" id="2799407at2759"/>
<feature type="non-terminal residue" evidence="2">
    <location>
        <position position="212"/>
    </location>
</feature>
<evidence type="ECO:0000313" key="3">
    <source>
        <dbReference type="Proteomes" id="UP000250043"/>
    </source>
</evidence>
<dbReference type="InterPro" id="IPR046700">
    <property type="entry name" value="DUF6570"/>
</dbReference>
<sequence>MPSLSDLDRVILRTFVPLTAGAGPAPVALAQPTSTLPVSFPPHPRSLSHVASVIRAFTTELYSASLRDSVCSVCAQLHPSSDVQWRAAQSFDFSLLDRSGTGCVRAERLSSADLVPDVQGFILEHRATRIGNGGDLELQICGPCERSLRKKRMPVLALANGLWLGDVPPVLRDLSFVEKLCISRYRHNICVVKLSQGQRKLSGNAIVFGQPI</sequence>
<name>A0A8E2ARM0_9APHY</name>
<dbReference type="AlphaFoldDB" id="A0A8E2ARM0"/>
<gene>
    <name evidence="2" type="ORF">OBBRIDRAFT_732258</name>
</gene>
<organism evidence="2 3">
    <name type="scientific">Obba rivulosa</name>
    <dbReference type="NCBI Taxonomy" id="1052685"/>
    <lineage>
        <taxon>Eukaryota</taxon>
        <taxon>Fungi</taxon>
        <taxon>Dikarya</taxon>
        <taxon>Basidiomycota</taxon>
        <taxon>Agaricomycotina</taxon>
        <taxon>Agaricomycetes</taxon>
        <taxon>Polyporales</taxon>
        <taxon>Gelatoporiaceae</taxon>
        <taxon>Obba</taxon>
    </lineage>
</organism>
<feature type="domain" description="DUF6570" evidence="1">
    <location>
        <begin position="150"/>
        <end position="211"/>
    </location>
</feature>
<dbReference type="Pfam" id="PF20209">
    <property type="entry name" value="DUF6570"/>
    <property type="match status" value="1"/>
</dbReference>